<accession>A0AAV0Y249</accession>
<protein>
    <recommendedName>
        <fullName evidence="3">CCHC-type domain-containing protein</fullName>
    </recommendedName>
</protein>
<dbReference type="GO" id="GO:0003676">
    <property type="term" value="F:nucleic acid binding"/>
    <property type="evidence" value="ECO:0007669"/>
    <property type="project" value="InterPro"/>
</dbReference>
<dbReference type="AlphaFoldDB" id="A0AAV0Y249"/>
<name>A0AAV0Y249_9HEMI</name>
<evidence type="ECO:0008006" key="3">
    <source>
        <dbReference type="Google" id="ProtNLM"/>
    </source>
</evidence>
<dbReference type="Gene3D" id="4.10.60.10">
    <property type="entry name" value="Zinc finger, CCHC-type"/>
    <property type="match status" value="1"/>
</dbReference>
<dbReference type="InterPro" id="IPR036875">
    <property type="entry name" value="Znf_CCHC_sf"/>
</dbReference>
<dbReference type="Proteomes" id="UP001160148">
    <property type="component" value="Unassembled WGS sequence"/>
</dbReference>
<dbReference type="PANTHER" id="PTHR33198">
    <property type="entry name" value="ANK_REP_REGION DOMAIN-CONTAINING PROTEIN-RELATED"/>
    <property type="match status" value="1"/>
</dbReference>
<dbReference type="PANTHER" id="PTHR33198:SF19">
    <property type="entry name" value="CCHC-TYPE DOMAIN-CONTAINING PROTEIN"/>
    <property type="match status" value="1"/>
</dbReference>
<keyword evidence="2" id="KW-1185">Reference proteome</keyword>
<comment type="caution">
    <text evidence="1">The sequence shown here is derived from an EMBL/GenBank/DDBJ whole genome shotgun (WGS) entry which is preliminary data.</text>
</comment>
<organism evidence="1 2">
    <name type="scientific">Macrosiphum euphorbiae</name>
    <name type="common">potato aphid</name>
    <dbReference type="NCBI Taxonomy" id="13131"/>
    <lineage>
        <taxon>Eukaryota</taxon>
        <taxon>Metazoa</taxon>
        <taxon>Ecdysozoa</taxon>
        <taxon>Arthropoda</taxon>
        <taxon>Hexapoda</taxon>
        <taxon>Insecta</taxon>
        <taxon>Pterygota</taxon>
        <taxon>Neoptera</taxon>
        <taxon>Paraneoptera</taxon>
        <taxon>Hemiptera</taxon>
        <taxon>Sternorrhyncha</taxon>
        <taxon>Aphidomorpha</taxon>
        <taxon>Aphidoidea</taxon>
        <taxon>Aphididae</taxon>
        <taxon>Macrosiphini</taxon>
        <taxon>Macrosiphum</taxon>
    </lineage>
</organism>
<reference evidence="1 2" key="1">
    <citation type="submission" date="2023-01" db="EMBL/GenBank/DDBJ databases">
        <authorList>
            <person name="Whitehead M."/>
        </authorList>
    </citation>
    <scope>NUCLEOTIDE SEQUENCE [LARGE SCALE GENOMIC DNA]</scope>
</reference>
<gene>
    <name evidence="1" type="ORF">MEUPH1_LOCUS27721</name>
</gene>
<evidence type="ECO:0000313" key="1">
    <source>
        <dbReference type="EMBL" id="CAI6374062.1"/>
    </source>
</evidence>
<dbReference type="SUPFAM" id="SSF57756">
    <property type="entry name" value="Retrovirus zinc finger-like domains"/>
    <property type="match status" value="1"/>
</dbReference>
<dbReference type="GO" id="GO:0008270">
    <property type="term" value="F:zinc ion binding"/>
    <property type="evidence" value="ECO:0007669"/>
    <property type="project" value="InterPro"/>
</dbReference>
<sequence length="273" mass="31246">MGEETNNITENASTSFTAVQATFTIDGFDPKRHRWNRWIQRMEGSFQVFGIGEDLQVQYLLHYIGMEAYDILCDKIEPGNPAKKSYEEFVTIMREHYEPAPLEIMENYRFRLRTQKEGESIQEFVAALQRLSINCKFGPYLSTALRNQFVFGLQKPQIQSRLLETADLTWAKAVEKASAMEMSMNDAAQLHKSNTTTDKIAKLDNAGNRRTSFSNKYNNYCKSKVDNKNKPAVKTKDKLKCFRCGSDKHLANTCDKKNEICGHCSKVGHLKSV</sequence>
<dbReference type="EMBL" id="CARXXK010001151">
    <property type="protein sequence ID" value="CAI6374062.1"/>
    <property type="molecule type" value="Genomic_DNA"/>
</dbReference>
<proteinExistence type="predicted"/>
<evidence type="ECO:0000313" key="2">
    <source>
        <dbReference type="Proteomes" id="UP001160148"/>
    </source>
</evidence>